<dbReference type="PROSITE" id="PS51999">
    <property type="entry name" value="ZF_GRF"/>
    <property type="match status" value="1"/>
</dbReference>
<dbReference type="GO" id="GO:0005634">
    <property type="term" value="C:nucleus"/>
    <property type="evidence" value="ECO:0007669"/>
    <property type="project" value="TreeGrafter"/>
</dbReference>
<keyword evidence="3 11" id="KW-0863">Zinc-finger</keyword>
<dbReference type="GeneID" id="20078071"/>
<feature type="active site" evidence="8">
    <location>
        <position position="112"/>
    </location>
</feature>
<dbReference type="GO" id="GO:0008270">
    <property type="term" value="F:zinc ion binding"/>
    <property type="evidence" value="ECO:0007669"/>
    <property type="project" value="UniProtKB-KW"/>
</dbReference>
<dbReference type="RefSeq" id="XP_008862245.1">
    <property type="nucleotide sequence ID" value="XM_008864023.1"/>
</dbReference>
<feature type="active site" description="Proton acceptor" evidence="8">
    <location>
        <position position="249"/>
    </location>
</feature>
<dbReference type="PANTHER" id="PTHR22748">
    <property type="entry name" value="AP ENDONUCLEASE"/>
    <property type="match status" value="1"/>
</dbReference>
<evidence type="ECO:0000256" key="10">
    <source>
        <dbReference type="PIRSR" id="PIRSR604808-3"/>
    </source>
</evidence>
<evidence type="ECO:0000256" key="7">
    <source>
        <dbReference type="ARBA" id="ARBA00023242"/>
    </source>
</evidence>
<keyword evidence="12" id="KW-0234">DNA repair</keyword>
<dbReference type="eggNOG" id="KOG1294">
    <property type="taxonomic scope" value="Eukaryota"/>
</dbReference>
<dbReference type="NCBIfam" id="TIGR00633">
    <property type="entry name" value="xth"/>
    <property type="match status" value="1"/>
</dbReference>
<evidence type="ECO:0000256" key="12">
    <source>
        <dbReference type="RuleBase" id="RU362131"/>
    </source>
</evidence>
<evidence type="ECO:0000256" key="3">
    <source>
        <dbReference type="ARBA" id="ARBA00022771"/>
    </source>
</evidence>
<evidence type="ECO:0000256" key="4">
    <source>
        <dbReference type="ARBA" id="ARBA00022801"/>
    </source>
</evidence>
<evidence type="ECO:0000256" key="6">
    <source>
        <dbReference type="ARBA" id="ARBA00022842"/>
    </source>
</evidence>
<evidence type="ECO:0000256" key="5">
    <source>
        <dbReference type="ARBA" id="ARBA00022833"/>
    </source>
</evidence>
<dbReference type="GO" id="GO:0006284">
    <property type="term" value="P:base-excision repair"/>
    <property type="evidence" value="ECO:0007669"/>
    <property type="project" value="TreeGrafter"/>
</dbReference>
<dbReference type="OrthoDB" id="59648at2759"/>
<dbReference type="PROSITE" id="PS51435">
    <property type="entry name" value="AP_NUCLEASE_F1_4"/>
    <property type="match status" value="1"/>
</dbReference>
<evidence type="ECO:0000256" key="8">
    <source>
        <dbReference type="PIRSR" id="PIRSR604808-1"/>
    </source>
</evidence>
<name>A0A024UQK6_9STRA</name>
<dbReference type="EMBL" id="KI913953">
    <property type="protein sequence ID" value="ETW08440.1"/>
    <property type="molecule type" value="Genomic_DNA"/>
</dbReference>
<evidence type="ECO:0000256" key="1">
    <source>
        <dbReference type="ARBA" id="ARBA00007092"/>
    </source>
</evidence>
<feature type="binding site" evidence="9">
    <location>
        <position position="38"/>
    </location>
    <ligand>
        <name>Mg(2+)</name>
        <dbReference type="ChEBI" id="CHEBI:18420"/>
        <label>1</label>
    </ligand>
</feature>
<feature type="binding site" evidence="9">
    <location>
        <position position="151"/>
    </location>
    <ligand>
        <name>Mg(2+)</name>
        <dbReference type="ChEBI" id="CHEBI:18420"/>
        <label>1</label>
    </ligand>
</feature>
<dbReference type="SUPFAM" id="SSF56219">
    <property type="entry name" value="DNase I-like"/>
    <property type="match status" value="1"/>
</dbReference>
<dbReference type="AlphaFoldDB" id="A0A024UQK6"/>
<keyword evidence="4" id="KW-0378">Hydrolase</keyword>
<dbReference type="GO" id="GO:0008081">
    <property type="term" value="F:phosphoric diester hydrolase activity"/>
    <property type="evidence" value="ECO:0007669"/>
    <property type="project" value="TreeGrafter"/>
</dbReference>
<dbReference type="InterPro" id="IPR010666">
    <property type="entry name" value="Znf_GRF"/>
</dbReference>
<organism evidence="14">
    <name type="scientific">Aphanomyces invadans</name>
    <dbReference type="NCBI Taxonomy" id="157072"/>
    <lineage>
        <taxon>Eukaryota</taxon>
        <taxon>Sar</taxon>
        <taxon>Stramenopiles</taxon>
        <taxon>Oomycota</taxon>
        <taxon>Saprolegniomycetes</taxon>
        <taxon>Saprolegniales</taxon>
        <taxon>Verrucalvaceae</taxon>
        <taxon>Aphanomyces</taxon>
    </lineage>
</organism>
<reference evidence="14" key="1">
    <citation type="submission" date="2013-12" db="EMBL/GenBank/DDBJ databases">
        <title>The Genome Sequence of Aphanomyces invadans NJM9701.</title>
        <authorList>
            <consortium name="The Broad Institute Genomics Platform"/>
            <person name="Russ C."/>
            <person name="Tyler B."/>
            <person name="van West P."/>
            <person name="Dieguez-Uribeondo J."/>
            <person name="Young S.K."/>
            <person name="Zeng Q."/>
            <person name="Gargeya S."/>
            <person name="Fitzgerald M."/>
            <person name="Abouelleil A."/>
            <person name="Alvarado L."/>
            <person name="Chapman S.B."/>
            <person name="Gainer-Dewar J."/>
            <person name="Goldberg J."/>
            <person name="Griggs A."/>
            <person name="Gujja S."/>
            <person name="Hansen M."/>
            <person name="Howarth C."/>
            <person name="Imamovic A."/>
            <person name="Ireland A."/>
            <person name="Larimer J."/>
            <person name="McCowan C."/>
            <person name="Murphy C."/>
            <person name="Pearson M."/>
            <person name="Poon T.W."/>
            <person name="Priest M."/>
            <person name="Roberts A."/>
            <person name="Saif S."/>
            <person name="Shea T."/>
            <person name="Sykes S."/>
            <person name="Wortman J."/>
            <person name="Nusbaum C."/>
            <person name="Birren B."/>
        </authorList>
    </citation>
    <scope>NUCLEOTIDE SEQUENCE [LARGE SCALE GENOMIC DNA]</scope>
    <source>
        <strain evidence="14">NJM9701</strain>
    </source>
</reference>
<proteinExistence type="inferred from homology"/>
<feature type="site" description="Transition state stabilizer" evidence="10">
    <location>
        <position position="153"/>
    </location>
</feature>
<feature type="domain" description="GRF-type" evidence="13">
    <location>
        <begin position="398"/>
        <end position="447"/>
    </location>
</feature>
<keyword evidence="7" id="KW-0539">Nucleus</keyword>
<keyword evidence="2 9" id="KW-0479">Metal-binding</keyword>
<comment type="similarity">
    <text evidence="1 12">Belongs to the DNA repair enzymes AP/ExoA family.</text>
</comment>
<evidence type="ECO:0000256" key="11">
    <source>
        <dbReference type="PROSITE-ProRule" id="PRU01343"/>
    </source>
</evidence>
<dbReference type="Pfam" id="PF06839">
    <property type="entry name" value="Zn_ribbon_GRF"/>
    <property type="match status" value="1"/>
</dbReference>
<dbReference type="InterPro" id="IPR036691">
    <property type="entry name" value="Endo/exonu/phosph_ase_sf"/>
</dbReference>
<accession>A0A024UQK6</accession>
<dbReference type="GO" id="GO:0008311">
    <property type="term" value="F:double-stranded DNA 3'-5' DNA exonuclease activity"/>
    <property type="evidence" value="ECO:0007669"/>
    <property type="project" value="TreeGrafter"/>
</dbReference>
<feature type="active site" description="Proton donor/acceptor" evidence="8">
    <location>
        <position position="151"/>
    </location>
</feature>
<dbReference type="InterPro" id="IPR005135">
    <property type="entry name" value="Endo/exonuclease/phosphatase"/>
</dbReference>
<dbReference type="STRING" id="157072.A0A024UQK6"/>
<sequence>MRILTWNINGLRAVLTKANQSLDEFIAACDADIVCFQETKLTRSEMTEAFACPTSFDAFYAFSRVKKGYAGVVTFVRASAVHTMDADTTACVFQEGRIVLTVHPEWMIVNAYCPTTAGNMERKMQFLGSLSTQLDTWRQDYPDKPLIFVGDFNVIHQPIDHSQDHIPNEATVWLDSVLGTDNPSNQHELVDVFRHFHPNDERAYTCWSQLTGGRETNYGVRLDYILLDKRLVDAAVDCWLWVDKVGSDHCPVVLDIDTLASAGAPTTASACAKFYPEFAGIQQSLRGFLSHLPPPIHTPDVPTPPPTKPSSLRQQSIAAYFGTPKVTPTPPATYPSDSTMRHSLACSVYSMSPASMSTNDPIGGACGSESITHLDEFQTVAASWKTLLPGKAPPPPLCSGHNLPCLLRTVLKQNENWGRKFYLCCKPEGAPGDPNGRCDFFQWVPSKKRKAGA</sequence>
<feature type="binding site" evidence="9">
    <location>
        <position position="153"/>
    </location>
    <ligand>
        <name>Mg(2+)</name>
        <dbReference type="ChEBI" id="CHEBI:18420"/>
        <label>1</label>
    </ligand>
</feature>
<keyword evidence="9" id="KW-0464">Manganese</keyword>
<feature type="binding site" evidence="9">
    <location>
        <position position="7"/>
    </location>
    <ligand>
        <name>Mg(2+)</name>
        <dbReference type="ChEBI" id="CHEBI:18420"/>
        <label>1</label>
    </ligand>
</feature>
<feature type="site" description="Interaction with DNA substrate" evidence="10">
    <location>
        <position position="249"/>
    </location>
</feature>
<dbReference type="VEuPathDB" id="FungiDB:H310_01021"/>
<gene>
    <name evidence="14" type="ORF">H310_01021</name>
</gene>
<feature type="binding site" evidence="9">
    <location>
        <position position="248"/>
    </location>
    <ligand>
        <name>Mg(2+)</name>
        <dbReference type="ChEBI" id="CHEBI:18420"/>
        <label>1</label>
    </ligand>
</feature>
<dbReference type="InterPro" id="IPR004808">
    <property type="entry name" value="AP_endonuc_1"/>
</dbReference>
<evidence type="ECO:0000256" key="2">
    <source>
        <dbReference type="ARBA" id="ARBA00022723"/>
    </source>
</evidence>
<protein>
    <recommendedName>
        <fullName evidence="12">DNA-(apurinic or apyrimidinic site) endonuclease</fullName>
        <ecNumber evidence="12">3.1.-.-</ecNumber>
    </recommendedName>
</protein>
<evidence type="ECO:0000313" key="14">
    <source>
        <dbReference type="EMBL" id="ETW08440.1"/>
    </source>
</evidence>
<feature type="site" description="Important for catalytic activity" evidence="10">
    <location>
        <position position="223"/>
    </location>
</feature>
<evidence type="ECO:0000256" key="9">
    <source>
        <dbReference type="PIRSR" id="PIRSR604808-2"/>
    </source>
</evidence>
<dbReference type="PANTHER" id="PTHR22748:SF4">
    <property type="entry name" value="DNA-(APURINIC OR APYRIMIDINIC SITE) ENDONUCLEASE 2"/>
    <property type="match status" value="1"/>
</dbReference>
<dbReference type="GO" id="GO:0003906">
    <property type="term" value="F:DNA-(apurinic or apyrimidinic site) endonuclease activity"/>
    <property type="evidence" value="ECO:0007669"/>
    <property type="project" value="TreeGrafter"/>
</dbReference>
<keyword evidence="12" id="KW-0227">DNA damage</keyword>
<dbReference type="Pfam" id="PF03372">
    <property type="entry name" value="Exo_endo_phos"/>
    <property type="match status" value="1"/>
</dbReference>
<dbReference type="EC" id="3.1.-.-" evidence="12"/>
<evidence type="ECO:0000259" key="13">
    <source>
        <dbReference type="PROSITE" id="PS51999"/>
    </source>
</evidence>
<keyword evidence="6 9" id="KW-0460">Magnesium</keyword>
<keyword evidence="5" id="KW-0862">Zinc</keyword>
<feature type="binding site" evidence="9">
    <location>
        <position position="249"/>
    </location>
    <ligand>
        <name>Mg(2+)</name>
        <dbReference type="ChEBI" id="CHEBI:18420"/>
        <label>1</label>
    </ligand>
</feature>
<comment type="cofactor">
    <cofactor evidence="9 12">
        <name>Mg(2+)</name>
        <dbReference type="ChEBI" id="CHEBI:18420"/>
    </cofactor>
    <cofactor evidence="9 12">
        <name>Mn(2+)</name>
        <dbReference type="ChEBI" id="CHEBI:29035"/>
    </cofactor>
    <text evidence="9 12">Probably binds two magnesium or manganese ions per subunit.</text>
</comment>
<dbReference type="Gene3D" id="3.60.10.10">
    <property type="entry name" value="Endonuclease/exonuclease/phosphatase"/>
    <property type="match status" value="1"/>
</dbReference>